<feature type="non-terminal residue" evidence="3">
    <location>
        <position position="243"/>
    </location>
</feature>
<dbReference type="InterPro" id="IPR011042">
    <property type="entry name" value="6-blade_b-propeller_TolB-like"/>
</dbReference>
<dbReference type="PANTHER" id="PTHR24104:SF25">
    <property type="entry name" value="PROTEIN LIN-41"/>
    <property type="match status" value="1"/>
</dbReference>
<proteinExistence type="predicted"/>
<evidence type="ECO:0000256" key="1">
    <source>
        <dbReference type="ARBA" id="ARBA00022737"/>
    </source>
</evidence>
<keyword evidence="1" id="KW-0677">Repeat</keyword>
<dbReference type="PANTHER" id="PTHR24104">
    <property type="entry name" value="E3 UBIQUITIN-PROTEIN LIGASE NHLRC1-RELATED"/>
    <property type="match status" value="1"/>
</dbReference>
<dbReference type="SUPFAM" id="SSF63829">
    <property type="entry name" value="Calcium-dependent phosphotriesterase"/>
    <property type="match status" value="1"/>
</dbReference>
<dbReference type="InterPro" id="IPR050952">
    <property type="entry name" value="TRIM-NHL_E3_ligases"/>
</dbReference>
<dbReference type="Gene3D" id="2.120.10.30">
    <property type="entry name" value="TolB, C-terminal domain"/>
    <property type="match status" value="2"/>
</dbReference>
<dbReference type="AlphaFoldDB" id="A0A820E5F5"/>
<organism evidence="3 4">
    <name type="scientific">Rotaria sordida</name>
    <dbReference type="NCBI Taxonomy" id="392033"/>
    <lineage>
        <taxon>Eukaryota</taxon>
        <taxon>Metazoa</taxon>
        <taxon>Spiralia</taxon>
        <taxon>Gnathifera</taxon>
        <taxon>Rotifera</taxon>
        <taxon>Eurotatoria</taxon>
        <taxon>Bdelloidea</taxon>
        <taxon>Philodinida</taxon>
        <taxon>Philodinidae</taxon>
        <taxon>Rotaria</taxon>
    </lineage>
</organism>
<dbReference type="Pfam" id="PF01436">
    <property type="entry name" value="NHL"/>
    <property type="match status" value="1"/>
</dbReference>
<dbReference type="EMBL" id="CAJOBD010020622">
    <property type="protein sequence ID" value="CAF4241735.1"/>
    <property type="molecule type" value="Genomic_DNA"/>
</dbReference>
<dbReference type="CDD" id="cd05819">
    <property type="entry name" value="NHL"/>
    <property type="match status" value="1"/>
</dbReference>
<comment type="caution">
    <text evidence="3">The sequence shown here is derived from an EMBL/GenBank/DDBJ whole genome shotgun (WGS) entry which is preliminary data.</text>
</comment>
<evidence type="ECO:0000313" key="4">
    <source>
        <dbReference type="Proteomes" id="UP000663836"/>
    </source>
</evidence>
<evidence type="ECO:0000313" key="3">
    <source>
        <dbReference type="EMBL" id="CAF4241735.1"/>
    </source>
</evidence>
<evidence type="ECO:0000256" key="2">
    <source>
        <dbReference type="PROSITE-ProRule" id="PRU00504"/>
    </source>
</evidence>
<feature type="repeat" description="NHL" evidence="2">
    <location>
        <begin position="45"/>
        <end position="76"/>
    </location>
</feature>
<name>A0A820E5F5_9BILA</name>
<reference evidence="3" key="1">
    <citation type="submission" date="2021-02" db="EMBL/GenBank/DDBJ databases">
        <authorList>
            <person name="Nowell W R."/>
        </authorList>
    </citation>
    <scope>NUCLEOTIDE SEQUENCE</scope>
</reference>
<accession>A0A820E5F5</accession>
<gene>
    <name evidence="3" type="ORF">JBS370_LOCUS38338</name>
</gene>
<dbReference type="InterPro" id="IPR001258">
    <property type="entry name" value="NHL_repeat"/>
</dbReference>
<protein>
    <submittedName>
        <fullName evidence="3">Uncharacterized protein</fullName>
    </submittedName>
</protein>
<dbReference type="Proteomes" id="UP000663836">
    <property type="component" value="Unassembled WGS sequence"/>
</dbReference>
<sequence length="243" mass="26564">MKSIFIPTSHFCFIPAPLHASLTDILPNTKWIQNGLTVAGGNGQGSGINQLYNPHGLYVDDDQTVYVVDYSNHRIVEWKCDATTGKVVAGGKGQGNGAHKLHNPRDVIVDKERDSLIISDSGNQRVVRWPRRNGTSGETIISNIDCRGLTMDENGSLYVVDLGKSEVRRYRIGDTEGTVVAGGNGRGNRLDQLSNPQYVFVDRDHSVYVSDCSNHRVMKWEEGAKQGIVRAGGQGAGNSLTHF</sequence>
<dbReference type="PROSITE" id="PS51125">
    <property type="entry name" value="NHL"/>
    <property type="match status" value="1"/>
</dbReference>
<dbReference type="GO" id="GO:0008270">
    <property type="term" value="F:zinc ion binding"/>
    <property type="evidence" value="ECO:0007669"/>
    <property type="project" value="UniProtKB-KW"/>
</dbReference>